<proteinExistence type="predicted"/>
<name>A0A2P2INT1_RHIMU</name>
<protein>
    <submittedName>
        <fullName evidence="1">Uncharacterized protein</fullName>
    </submittedName>
</protein>
<dbReference type="EMBL" id="GGEC01002397">
    <property type="protein sequence ID" value="MBW82880.1"/>
    <property type="molecule type" value="Transcribed_RNA"/>
</dbReference>
<dbReference type="AlphaFoldDB" id="A0A2P2INT1"/>
<sequence>MIPTQLTENLIPNKRCHYWPGRAHCKHNLTPTQKKVCHFVFSLDTH</sequence>
<accession>A0A2P2INT1</accession>
<organism evidence="1">
    <name type="scientific">Rhizophora mucronata</name>
    <name type="common">Asiatic mangrove</name>
    <dbReference type="NCBI Taxonomy" id="61149"/>
    <lineage>
        <taxon>Eukaryota</taxon>
        <taxon>Viridiplantae</taxon>
        <taxon>Streptophyta</taxon>
        <taxon>Embryophyta</taxon>
        <taxon>Tracheophyta</taxon>
        <taxon>Spermatophyta</taxon>
        <taxon>Magnoliopsida</taxon>
        <taxon>eudicotyledons</taxon>
        <taxon>Gunneridae</taxon>
        <taxon>Pentapetalae</taxon>
        <taxon>rosids</taxon>
        <taxon>fabids</taxon>
        <taxon>Malpighiales</taxon>
        <taxon>Rhizophoraceae</taxon>
        <taxon>Rhizophora</taxon>
    </lineage>
</organism>
<evidence type="ECO:0000313" key="1">
    <source>
        <dbReference type="EMBL" id="MBW82880.1"/>
    </source>
</evidence>
<reference evidence="1" key="1">
    <citation type="submission" date="2018-02" db="EMBL/GenBank/DDBJ databases">
        <title>Rhizophora mucronata_Transcriptome.</title>
        <authorList>
            <person name="Meera S.P."/>
            <person name="Sreeshan A."/>
            <person name="Augustine A."/>
        </authorList>
    </citation>
    <scope>NUCLEOTIDE SEQUENCE</scope>
    <source>
        <tissue evidence="1">Leaf</tissue>
    </source>
</reference>